<evidence type="ECO:0000313" key="4">
    <source>
        <dbReference type="Proteomes" id="UP000550729"/>
    </source>
</evidence>
<feature type="compositionally biased region" description="Low complexity" evidence="1">
    <location>
        <begin position="82"/>
        <end position="91"/>
    </location>
</feature>
<keyword evidence="2" id="KW-1133">Transmembrane helix</keyword>
<feature type="region of interest" description="Disordered" evidence="1">
    <location>
        <begin position="166"/>
        <end position="256"/>
    </location>
</feature>
<sequence length="256" mass="25842">MLSLAIATTLIGFALLVVGLITGQVWFAIICIAVCLIGVGLLVADVIRSGRRAKARTDTTDSAAFGDAEQASASVRPSVRTAPASDRAAAPSDDRWSPATQGASAVGADADRPDWATGQHPVQRGATAVTRAVDPAGAAGTGAAATEAASTEGTFTDYVAATSGNFPAQPTVTQPAPGDGESNFAQWPSYSSPDSSSPAVTASSSTPEPSTGASTTHPRESVTRSRRHASSGPVTGGSSGMPKFDPLDPDWHPPAE</sequence>
<organism evidence="3 4">
    <name type="scientific">Gordonia asplenii</name>
    <dbReference type="NCBI Taxonomy" id="2725283"/>
    <lineage>
        <taxon>Bacteria</taxon>
        <taxon>Bacillati</taxon>
        <taxon>Actinomycetota</taxon>
        <taxon>Actinomycetes</taxon>
        <taxon>Mycobacteriales</taxon>
        <taxon>Gordoniaceae</taxon>
        <taxon>Gordonia</taxon>
    </lineage>
</organism>
<reference evidence="3 4" key="1">
    <citation type="submission" date="2020-04" db="EMBL/GenBank/DDBJ databases">
        <title>Gordonia sp. nov. TBRC 11910.</title>
        <authorList>
            <person name="Suriyachadkun C."/>
        </authorList>
    </citation>
    <scope>NUCLEOTIDE SEQUENCE [LARGE SCALE GENOMIC DNA]</scope>
    <source>
        <strain evidence="3 4">TBRC 11910</strain>
    </source>
</reference>
<evidence type="ECO:0000256" key="1">
    <source>
        <dbReference type="SAM" id="MobiDB-lite"/>
    </source>
</evidence>
<proteinExistence type="predicted"/>
<evidence type="ECO:0000313" key="3">
    <source>
        <dbReference type="EMBL" id="NMO03313.1"/>
    </source>
</evidence>
<keyword evidence="2" id="KW-0812">Transmembrane</keyword>
<evidence type="ECO:0000256" key="2">
    <source>
        <dbReference type="SAM" id="Phobius"/>
    </source>
</evidence>
<accession>A0A848L3Z3</accession>
<protein>
    <submittedName>
        <fullName evidence="3">Uncharacterized protein</fullName>
    </submittedName>
</protein>
<feature type="compositionally biased region" description="Low complexity" evidence="1">
    <location>
        <begin position="188"/>
        <end position="216"/>
    </location>
</feature>
<dbReference type="RefSeq" id="WP_170195823.1">
    <property type="nucleotide sequence ID" value="NZ_JABBNB010000022.1"/>
</dbReference>
<dbReference type="Proteomes" id="UP000550729">
    <property type="component" value="Unassembled WGS sequence"/>
</dbReference>
<comment type="caution">
    <text evidence="3">The sequence shown here is derived from an EMBL/GenBank/DDBJ whole genome shotgun (WGS) entry which is preliminary data.</text>
</comment>
<gene>
    <name evidence="3" type="ORF">HH308_19040</name>
</gene>
<keyword evidence="4" id="KW-1185">Reference proteome</keyword>
<feature type="compositionally biased region" description="Basic and acidic residues" evidence="1">
    <location>
        <begin position="245"/>
        <end position="256"/>
    </location>
</feature>
<feature type="transmembrane region" description="Helical" evidence="2">
    <location>
        <begin position="24"/>
        <end position="47"/>
    </location>
</feature>
<keyword evidence="2" id="KW-0472">Membrane</keyword>
<dbReference type="EMBL" id="JABBNB010000022">
    <property type="protein sequence ID" value="NMO03313.1"/>
    <property type="molecule type" value="Genomic_DNA"/>
</dbReference>
<name>A0A848L3Z3_9ACTN</name>
<dbReference type="AlphaFoldDB" id="A0A848L3Z3"/>
<feature type="region of interest" description="Disordered" evidence="1">
    <location>
        <begin position="58"/>
        <end position="125"/>
    </location>
</feature>